<proteinExistence type="inferred from homology"/>
<evidence type="ECO:0000256" key="4">
    <source>
        <dbReference type="PIRNR" id="PIRNR037755"/>
    </source>
</evidence>
<dbReference type="PANTHER" id="PTHR22809">
    <property type="entry name" value="METHYLTRANSFERASE-RELATED"/>
    <property type="match status" value="1"/>
</dbReference>
<dbReference type="FunFam" id="3.40.50.150:FF:000221">
    <property type="entry name" value="Methyltransferase-like protein"/>
    <property type="match status" value="1"/>
</dbReference>
<evidence type="ECO:0000313" key="7">
    <source>
        <dbReference type="EMBL" id="PMD13768.1"/>
    </source>
</evidence>
<dbReference type="InterPro" id="IPR013217">
    <property type="entry name" value="Methyltransf_12"/>
</dbReference>
<dbReference type="GO" id="GO:0032259">
    <property type="term" value="P:methylation"/>
    <property type="evidence" value="ECO:0007669"/>
    <property type="project" value="UniProtKB-KW"/>
</dbReference>
<feature type="compositionally biased region" description="Basic and acidic residues" evidence="5">
    <location>
        <begin position="38"/>
        <end position="50"/>
    </location>
</feature>
<reference evidence="7 8" key="1">
    <citation type="submission" date="2016-05" db="EMBL/GenBank/DDBJ databases">
        <title>A degradative enzymes factory behind the ericoid mycorrhizal symbiosis.</title>
        <authorList>
            <consortium name="DOE Joint Genome Institute"/>
            <person name="Martino E."/>
            <person name="Morin E."/>
            <person name="Grelet G."/>
            <person name="Kuo A."/>
            <person name="Kohler A."/>
            <person name="Daghino S."/>
            <person name="Barry K."/>
            <person name="Choi C."/>
            <person name="Cichocki N."/>
            <person name="Clum A."/>
            <person name="Copeland A."/>
            <person name="Hainaut M."/>
            <person name="Haridas S."/>
            <person name="Labutti K."/>
            <person name="Lindquist E."/>
            <person name="Lipzen A."/>
            <person name="Khouja H.-R."/>
            <person name="Murat C."/>
            <person name="Ohm R."/>
            <person name="Olson A."/>
            <person name="Spatafora J."/>
            <person name="Veneault-Fourrey C."/>
            <person name="Henrissat B."/>
            <person name="Grigoriev I."/>
            <person name="Martin F."/>
            <person name="Perotto S."/>
        </authorList>
    </citation>
    <scope>NUCLEOTIDE SEQUENCE [LARGE SCALE GENOMIC DNA]</scope>
    <source>
        <strain evidence="7 8">UAMH 7357</strain>
    </source>
</reference>
<dbReference type="Gene3D" id="3.40.50.150">
    <property type="entry name" value="Vaccinia Virus protein VP39"/>
    <property type="match status" value="1"/>
</dbReference>
<keyword evidence="8" id="KW-1185">Reference proteome</keyword>
<dbReference type="Proteomes" id="UP000235672">
    <property type="component" value="Unassembled WGS sequence"/>
</dbReference>
<evidence type="ECO:0000259" key="6">
    <source>
        <dbReference type="Pfam" id="PF08242"/>
    </source>
</evidence>
<dbReference type="SUPFAM" id="SSF53335">
    <property type="entry name" value="S-adenosyl-L-methionine-dependent methyltransferases"/>
    <property type="match status" value="1"/>
</dbReference>
<dbReference type="InterPro" id="IPR026113">
    <property type="entry name" value="METTL2/6/8-like"/>
</dbReference>
<dbReference type="GO" id="GO:0052735">
    <property type="term" value="F:tRNA (cytidine-3-)-methyltransferase activity"/>
    <property type="evidence" value="ECO:0007669"/>
    <property type="project" value="TreeGrafter"/>
</dbReference>
<dbReference type="Pfam" id="PF08242">
    <property type="entry name" value="Methyltransf_12"/>
    <property type="match status" value="1"/>
</dbReference>
<keyword evidence="3 4" id="KW-0808">Transferase</keyword>
<keyword evidence="2 4" id="KW-0489">Methyltransferase</keyword>
<organism evidence="7 8">
    <name type="scientific">Hyaloscypha hepaticicola</name>
    <dbReference type="NCBI Taxonomy" id="2082293"/>
    <lineage>
        <taxon>Eukaryota</taxon>
        <taxon>Fungi</taxon>
        <taxon>Dikarya</taxon>
        <taxon>Ascomycota</taxon>
        <taxon>Pezizomycotina</taxon>
        <taxon>Leotiomycetes</taxon>
        <taxon>Helotiales</taxon>
        <taxon>Hyaloscyphaceae</taxon>
        <taxon>Hyaloscypha</taxon>
    </lineage>
</organism>
<dbReference type="AlphaFoldDB" id="A0A2J6PIA7"/>
<accession>A0A2J6PIA7</accession>
<dbReference type="EMBL" id="KZ613527">
    <property type="protein sequence ID" value="PMD13768.1"/>
    <property type="molecule type" value="Genomic_DNA"/>
</dbReference>
<protein>
    <recommendedName>
        <fullName evidence="4">tRNA N(3)-methylcytidine methyltransferase</fullName>
        <ecNumber evidence="4">2.1.1.-</ecNumber>
    </recommendedName>
</protein>
<dbReference type="STRING" id="1745343.A0A2J6PIA7"/>
<sequence>MESSQSNGETALVETPSSLTAQDSSLATDSQQQIPPHLSHDPENSLKRSDPFQFGSRLLSQEDNVFEFNAWDHVETDDTYKEYAELQYAKQREAPVSDFDKSRFNSDPAKWWNNFYKNNTANFFKDRKWLQQEFPILSEITKPDAGPTTLLEVGAGAGNTAFPILKHNQNPNLKIHACDFSKKAVEVIRENEAYDTKTIQADVWDAANETLPPGLQEGTVDVVLMIFIFSALSPSQWNQAMHNIYRVLKPGGEVLFRDYGRGDLAQVRFKKGRYLEENFYIRGDGTRVYFFEKDELIKIWTGKGTEDAGGSSTGFEIVNLGVDRRLLVNRAKQLKMYRCWMQGRFRKQEKPVPG</sequence>
<feature type="compositionally biased region" description="Polar residues" evidence="5">
    <location>
        <begin position="1"/>
        <end position="34"/>
    </location>
</feature>
<feature type="domain" description="Methyltransferase type 12" evidence="6">
    <location>
        <begin position="151"/>
        <end position="253"/>
    </location>
</feature>
<comment type="similarity">
    <text evidence="1 4">Belongs to the methyltransferase superfamily. METL family.</text>
</comment>
<evidence type="ECO:0000256" key="2">
    <source>
        <dbReference type="ARBA" id="ARBA00022603"/>
    </source>
</evidence>
<dbReference type="PANTHER" id="PTHR22809:SF11">
    <property type="entry name" value="TRNA N(3)-METHYLCYTIDINE METHYLTRANSFERASE METTL2"/>
    <property type="match status" value="1"/>
</dbReference>
<evidence type="ECO:0000256" key="5">
    <source>
        <dbReference type="SAM" id="MobiDB-lite"/>
    </source>
</evidence>
<dbReference type="PIRSF" id="PIRSF037755">
    <property type="entry name" value="Mettl2_prd"/>
    <property type="match status" value="1"/>
</dbReference>
<dbReference type="CDD" id="cd02440">
    <property type="entry name" value="AdoMet_MTases"/>
    <property type="match status" value="1"/>
</dbReference>
<evidence type="ECO:0000313" key="8">
    <source>
        <dbReference type="Proteomes" id="UP000235672"/>
    </source>
</evidence>
<evidence type="ECO:0000256" key="1">
    <source>
        <dbReference type="ARBA" id="ARBA00009725"/>
    </source>
</evidence>
<dbReference type="InterPro" id="IPR029063">
    <property type="entry name" value="SAM-dependent_MTases_sf"/>
</dbReference>
<gene>
    <name evidence="7" type="ORF">NA56DRAFT_694494</name>
</gene>
<feature type="region of interest" description="Disordered" evidence="5">
    <location>
        <begin position="1"/>
        <end position="51"/>
    </location>
</feature>
<dbReference type="OrthoDB" id="417697at2759"/>
<dbReference type="EC" id="2.1.1.-" evidence="4"/>
<name>A0A2J6PIA7_9HELO</name>
<evidence type="ECO:0000256" key="3">
    <source>
        <dbReference type="ARBA" id="ARBA00022679"/>
    </source>
</evidence>
<comment type="function">
    <text evidence="4">S-adenosyl-L-methionine-dependent methyltransferase.</text>
</comment>